<organism evidence="1 2">
    <name type="scientific">Cupriavidus basilensis</name>
    <dbReference type="NCBI Taxonomy" id="68895"/>
    <lineage>
        <taxon>Bacteria</taxon>
        <taxon>Pseudomonadati</taxon>
        <taxon>Pseudomonadota</taxon>
        <taxon>Betaproteobacteria</taxon>
        <taxon>Burkholderiales</taxon>
        <taxon>Burkholderiaceae</taxon>
        <taxon>Cupriavidus</taxon>
    </lineage>
</organism>
<comment type="caution">
    <text evidence="1">The sequence shown here is derived from an EMBL/GenBank/DDBJ whole genome shotgun (WGS) entry which is preliminary data.</text>
</comment>
<evidence type="ECO:0000313" key="2">
    <source>
        <dbReference type="Proteomes" id="UP001216674"/>
    </source>
</evidence>
<dbReference type="EMBL" id="JARJLM010000720">
    <property type="protein sequence ID" value="MDF3839949.1"/>
    <property type="molecule type" value="Genomic_DNA"/>
</dbReference>
<dbReference type="RefSeq" id="WP_276269528.1">
    <property type="nucleotide sequence ID" value="NZ_JARJLM010000720.1"/>
</dbReference>
<feature type="non-terminal residue" evidence="1">
    <location>
        <position position="66"/>
    </location>
</feature>
<protein>
    <submittedName>
        <fullName evidence="1">Uncharacterized protein</fullName>
    </submittedName>
</protein>
<dbReference type="Proteomes" id="UP001216674">
    <property type="component" value="Unassembled WGS sequence"/>
</dbReference>
<evidence type="ECO:0000313" key="1">
    <source>
        <dbReference type="EMBL" id="MDF3839949.1"/>
    </source>
</evidence>
<gene>
    <name evidence="1" type="ORF">P3W85_44550</name>
</gene>
<accession>A0ABT6B5D5</accession>
<proteinExistence type="predicted"/>
<keyword evidence="2" id="KW-1185">Reference proteome</keyword>
<reference evidence="1 2" key="1">
    <citation type="submission" date="2023-03" db="EMBL/GenBank/DDBJ databases">
        <title>Draft assemblies of triclosan tolerant bacteria isolated from returned activated sludge.</title>
        <authorList>
            <person name="Van Hamelsveld S."/>
        </authorList>
    </citation>
    <scope>NUCLEOTIDE SEQUENCE [LARGE SCALE GENOMIC DNA]</scope>
    <source>
        <strain evidence="1 2">GW210010_S58</strain>
    </source>
</reference>
<sequence length="66" mass="6667">MLKQSRHGAFSPEVAAMATGVSSASATSDGTGTAEHGLCAHAVHTHPCRLCCSILAMLMAALAQAE</sequence>
<name>A0ABT6B5D5_9BURK</name>